<name>A0A256G747_9HYPH</name>
<evidence type="ECO:0000313" key="2">
    <source>
        <dbReference type="EMBL" id="OYR22780.1"/>
    </source>
</evidence>
<feature type="transmembrane region" description="Helical" evidence="1">
    <location>
        <begin position="158"/>
        <end position="181"/>
    </location>
</feature>
<reference evidence="2 3" key="1">
    <citation type="submission" date="2017-07" db="EMBL/GenBank/DDBJ databases">
        <title>Phylogenetic study on the rhizospheric bacterium Ochrobactrum sp. A44.</title>
        <authorList>
            <person name="Krzyzanowska D.M."/>
            <person name="Ossowicki A."/>
            <person name="Rajewska M."/>
            <person name="Maciag T."/>
            <person name="Kaczynski Z."/>
            <person name="Czerwicka M."/>
            <person name="Jafra S."/>
        </authorList>
    </citation>
    <scope>NUCLEOTIDE SEQUENCE [LARGE SCALE GENOMIC DNA]</scope>
    <source>
        <strain evidence="2 3">CCUG 30717</strain>
    </source>
</reference>
<protein>
    <submittedName>
        <fullName evidence="2">Putative membrane protein</fullName>
    </submittedName>
</protein>
<keyword evidence="1" id="KW-0812">Transmembrane</keyword>
<feature type="transmembrane region" description="Helical" evidence="1">
    <location>
        <begin position="305"/>
        <end position="325"/>
    </location>
</feature>
<feature type="transmembrane region" description="Helical" evidence="1">
    <location>
        <begin position="133"/>
        <end position="152"/>
    </location>
</feature>
<feature type="transmembrane region" description="Helical" evidence="1">
    <location>
        <begin position="332"/>
        <end position="351"/>
    </location>
</feature>
<feature type="transmembrane region" description="Helical" evidence="1">
    <location>
        <begin position="216"/>
        <end position="234"/>
    </location>
</feature>
<dbReference type="EMBL" id="NNRM01000043">
    <property type="protein sequence ID" value="OYR22780.1"/>
    <property type="molecule type" value="Genomic_DNA"/>
</dbReference>
<evidence type="ECO:0000256" key="1">
    <source>
        <dbReference type="SAM" id="Phobius"/>
    </source>
</evidence>
<feature type="transmembrane region" description="Helical" evidence="1">
    <location>
        <begin position="246"/>
        <end position="265"/>
    </location>
</feature>
<keyword evidence="1" id="KW-1133">Transmembrane helix</keyword>
<organism evidence="2 3">
    <name type="scientific">Brucella pseudogrignonensis</name>
    <dbReference type="NCBI Taxonomy" id="419475"/>
    <lineage>
        <taxon>Bacteria</taxon>
        <taxon>Pseudomonadati</taxon>
        <taxon>Pseudomonadota</taxon>
        <taxon>Alphaproteobacteria</taxon>
        <taxon>Hyphomicrobiales</taxon>
        <taxon>Brucellaceae</taxon>
        <taxon>Brucella/Ochrobactrum group</taxon>
        <taxon>Brucella</taxon>
    </lineage>
</organism>
<gene>
    <name evidence="2" type="ORF">CEV34_4172</name>
</gene>
<feature type="transmembrane region" description="Helical" evidence="1">
    <location>
        <begin position="20"/>
        <end position="39"/>
    </location>
</feature>
<feature type="transmembrane region" description="Helical" evidence="1">
    <location>
        <begin position="100"/>
        <end position="121"/>
    </location>
</feature>
<dbReference type="AlphaFoldDB" id="A0A256G747"/>
<comment type="caution">
    <text evidence="2">The sequence shown here is derived from an EMBL/GenBank/DDBJ whole genome shotgun (WGS) entry which is preliminary data.</text>
</comment>
<keyword evidence="3" id="KW-1185">Reference proteome</keyword>
<dbReference type="Proteomes" id="UP000216188">
    <property type="component" value="Unassembled WGS sequence"/>
</dbReference>
<accession>A0A256G747</accession>
<proteinExistence type="predicted"/>
<keyword evidence="1" id="KW-0472">Membrane</keyword>
<dbReference type="RefSeq" id="WP_094544340.1">
    <property type="nucleotide sequence ID" value="NZ_JBHEEM010000021.1"/>
</dbReference>
<sequence length="399" mass="43821">MRIPSLRRDRFDDILKIVSLFFCIALGLAAVIAIVLIQARSIMYFNQSPFDGVFQTLFPLRKMDVGEFAGRDFYYFHGNGIPYLIYPFYKIASIFLDGDLSASIASTYFVNVIFIFVPMYYLCRLFMGWRGSLITLMLFSITVEYLPVFGYFLSPTFIGAPMGVRMAPHIFMAIAVARVALSMSTGAISFPATLRRMVIVGAVGAVMPLLGAEQGFYAVAAAAGAVFFLGARRWNILQRISFTATVVASFGISFVLALLILFGSLETLTAIKDISDNQVWIYGVFPNSFFADWNEFFTLKLSGAVPSQLTTIVGAVALMICFGLFLRKVLPLPALLVVLVLFASGLLSWVANFGYVGQHQAPLFLRECILALALSASAIMGKGAQPSRTKEVISPEVSL</sequence>
<evidence type="ECO:0000313" key="3">
    <source>
        <dbReference type="Proteomes" id="UP000216188"/>
    </source>
</evidence>